<dbReference type="OMA" id="QENCEFA"/>
<dbReference type="WBParaSite" id="HCON_00055770-00001">
    <property type="protein sequence ID" value="HCON_00055770-00001"/>
    <property type="gene ID" value="HCON_00055770"/>
</dbReference>
<protein>
    <submittedName>
        <fullName evidence="3">Reverse transcriptase domain-containing protein</fullName>
    </submittedName>
</protein>
<dbReference type="InterPro" id="IPR043128">
    <property type="entry name" value="Rev_trsase/Diguanyl_cyclase"/>
</dbReference>
<dbReference type="Proteomes" id="UP000025227">
    <property type="component" value="Unplaced"/>
</dbReference>
<evidence type="ECO:0000259" key="1">
    <source>
        <dbReference type="PROSITE" id="PS50878"/>
    </source>
</evidence>
<keyword evidence="2" id="KW-1185">Reference proteome</keyword>
<dbReference type="SUPFAM" id="SSF56672">
    <property type="entry name" value="DNA/RNA polymerases"/>
    <property type="match status" value="1"/>
</dbReference>
<feature type="domain" description="Reverse transcriptase" evidence="1">
    <location>
        <begin position="1"/>
        <end position="138"/>
    </location>
</feature>
<dbReference type="PANTHER" id="PTHR37984">
    <property type="entry name" value="PROTEIN CBG26694"/>
    <property type="match status" value="1"/>
</dbReference>
<reference evidence="3" key="1">
    <citation type="submission" date="2020-12" db="UniProtKB">
        <authorList>
            <consortium name="WormBaseParasite"/>
        </authorList>
    </citation>
    <scope>IDENTIFICATION</scope>
    <source>
        <strain evidence="3">MHco3</strain>
    </source>
</reference>
<sequence length="192" mass="22038">MLHQHPLPTPDEVFTELKGSTTFTQIDFADAYFQIKVDDEAKALPTINTHRGLLRYNRLSFDVKSAPSIFQQIRDSMIYELEGCAAYLDDLMVIGRNIGEHVANLEALFKWTSDYGFRVRVDKCNFPMSQRQYLGNIIDSTGRQLDPAKIELFRKMPNSTNIGQMRSFLGCLPTADTSSVRCDNCVHRWMIY</sequence>
<accession>A0A7I4Y6N5</accession>
<proteinExistence type="predicted"/>
<evidence type="ECO:0000313" key="3">
    <source>
        <dbReference type="WBParaSite" id="HCON_00055770-00001"/>
    </source>
</evidence>
<dbReference type="Pfam" id="PF00078">
    <property type="entry name" value="RVT_1"/>
    <property type="match status" value="1"/>
</dbReference>
<dbReference type="InterPro" id="IPR050951">
    <property type="entry name" value="Retrovirus_Pol_polyprotein"/>
</dbReference>
<dbReference type="InterPro" id="IPR000477">
    <property type="entry name" value="RT_dom"/>
</dbReference>
<dbReference type="Gene3D" id="3.30.70.270">
    <property type="match status" value="1"/>
</dbReference>
<dbReference type="AlphaFoldDB" id="A0A7I4Y6N5"/>
<name>A0A7I4Y6N5_HAECO</name>
<organism evidence="2 3">
    <name type="scientific">Haemonchus contortus</name>
    <name type="common">Barber pole worm</name>
    <dbReference type="NCBI Taxonomy" id="6289"/>
    <lineage>
        <taxon>Eukaryota</taxon>
        <taxon>Metazoa</taxon>
        <taxon>Ecdysozoa</taxon>
        <taxon>Nematoda</taxon>
        <taxon>Chromadorea</taxon>
        <taxon>Rhabditida</taxon>
        <taxon>Rhabditina</taxon>
        <taxon>Rhabditomorpha</taxon>
        <taxon>Strongyloidea</taxon>
        <taxon>Trichostrongylidae</taxon>
        <taxon>Haemonchus</taxon>
    </lineage>
</organism>
<dbReference type="Gene3D" id="3.10.10.10">
    <property type="entry name" value="HIV Type 1 Reverse Transcriptase, subunit A, domain 1"/>
    <property type="match status" value="1"/>
</dbReference>
<dbReference type="CDD" id="cd01647">
    <property type="entry name" value="RT_LTR"/>
    <property type="match status" value="1"/>
</dbReference>
<dbReference type="PROSITE" id="PS50878">
    <property type="entry name" value="RT_POL"/>
    <property type="match status" value="1"/>
</dbReference>
<evidence type="ECO:0000313" key="2">
    <source>
        <dbReference type="Proteomes" id="UP000025227"/>
    </source>
</evidence>
<dbReference type="PANTHER" id="PTHR37984:SF5">
    <property type="entry name" value="PROTEIN NYNRIN-LIKE"/>
    <property type="match status" value="1"/>
</dbReference>
<dbReference type="InterPro" id="IPR043502">
    <property type="entry name" value="DNA/RNA_pol_sf"/>
</dbReference>
<dbReference type="OrthoDB" id="10058156at2759"/>